<evidence type="ECO:0000259" key="4">
    <source>
        <dbReference type="Pfam" id="PF20009"/>
    </source>
</evidence>
<evidence type="ECO:0000259" key="3">
    <source>
        <dbReference type="Pfam" id="PF18962"/>
    </source>
</evidence>
<dbReference type="Pfam" id="PF20009">
    <property type="entry name" value="GEVED"/>
    <property type="match status" value="1"/>
</dbReference>
<dbReference type="Pfam" id="PF18962">
    <property type="entry name" value="Por_Secre_tail"/>
    <property type="match status" value="1"/>
</dbReference>
<evidence type="ECO:0000313" key="5">
    <source>
        <dbReference type="EMBL" id="GAA0872594.1"/>
    </source>
</evidence>
<dbReference type="InterPro" id="IPR045474">
    <property type="entry name" value="GEVED"/>
</dbReference>
<evidence type="ECO:0000313" key="6">
    <source>
        <dbReference type="Proteomes" id="UP001500507"/>
    </source>
</evidence>
<dbReference type="InterPro" id="IPR011635">
    <property type="entry name" value="CARDB"/>
</dbReference>
<name>A0ABP3XW34_9FLAO</name>
<evidence type="ECO:0000256" key="1">
    <source>
        <dbReference type="ARBA" id="ARBA00022729"/>
    </source>
</evidence>
<organism evidence="5 6">
    <name type="scientific">Gangjinia marincola</name>
    <dbReference type="NCBI Taxonomy" id="578463"/>
    <lineage>
        <taxon>Bacteria</taxon>
        <taxon>Pseudomonadati</taxon>
        <taxon>Bacteroidota</taxon>
        <taxon>Flavobacteriia</taxon>
        <taxon>Flavobacteriales</taxon>
        <taxon>Flavobacteriaceae</taxon>
        <taxon>Gangjinia</taxon>
    </lineage>
</organism>
<evidence type="ECO:0008006" key="7">
    <source>
        <dbReference type="Google" id="ProtNLM"/>
    </source>
</evidence>
<reference evidence="6" key="1">
    <citation type="journal article" date="2019" name="Int. J. Syst. Evol. Microbiol.">
        <title>The Global Catalogue of Microorganisms (GCM) 10K type strain sequencing project: providing services to taxonomists for standard genome sequencing and annotation.</title>
        <authorList>
            <consortium name="The Broad Institute Genomics Platform"/>
            <consortium name="The Broad Institute Genome Sequencing Center for Infectious Disease"/>
            <person name="Wu L."/>
            <person name="Ma J."/>
        </authorList>
    </citation>
    <scope>NUCLEOTIDE SEQUENCE [LARGE SCALE GENOMIC DNA]</scope>
    <source>
        <strain evidence="6">JCM 16082</strain>
    </source>
</reference>
<dbReference type="Pfam" id="PF07705">
    <property type="entry name" value="CARDB"/>
    <property type="match status" value="1"/>
</dbReference>
<feature type="domain" description="Secretion system C-terminal sorting" evidence="3">
    <location>
        <begin position="890"/>
        <end position="950"/>
    </location>
</feature>
<dbReference type="EMBL" id="BAAAFG010000015">
    <property type="protein sequence ID" value="GAA0872594.1"/>
    <property type="molecule type" value="Genomic_DNA"/>
</dbReference>
<evidence type="ECO:0000259" key="2">
    <source>
        <dbReference type="Pfam" id="PF07705"/>
    </source>
</evidence>
<sequence>MTYAQDGAKKVEYIGKLDKPTYVPSIASRMAEHTPARTKPVQMEDGRSTRFPNVVPGKGSVGDVLAANPHRLAGKIPTKAPDLVWDAAFSNSQPTDPSLAVGPNHVFVVFNTGYVIYDKEGNNLAGPFAPNPSIFPNGGCCDLTVSYDNAADRWVLSFLGGGAQIAVSDGPDPVTSGWNVYNINTINDYQKLSVWSDGYYMTDQSNGNRVYALERDEMLAGNAAQILGFQLPDFSNFGFASPQALNITDDNMPAPGNAPIVFFQDDAYAGITTDQIKFWNVQVDWDNPGSSLITAPQVIDVTPFTSIFDNASFSNLPQPNGGAQIDALQGIVMNQAQFRKFAGYNSAVFNFVVDTDPTSGKLAGVRWYEFRQTNDGDPWVLHQEGTYNAPDGKNAWNASLAMDAQGNIGMGYSAMNGVNDVFVGSYYTGRFANDPLGTMTIVEEVIAEGNGNVPSIRYGDYSKIDVDPANDKAFYFINEYINPNNQRADVAARFQIAPNFNDDVGVVSIDSPATGTLSNAEEVTVTVFNFGQNDASGFDVTFQIDGGAVVTEAFPGTLASTETAQFTFTATADVGTVGQTYSITASTVYAADEDNTNDATTAEVTFLEPNDIGVTSIVSPVSGTNLVNNEQVTVLIENFGGEAQSGFDVSYDLDGTIVTEVVGGPLESGDILEYTFSQTANLAAFGTYNLSATTSLPGDSDTSNDSASAVITNSNCQPGANCTIGDGIRLFELANINNPSDCSTGGYGDFTNLMADIVQGSNADLTLATDFSNQFVTVWIDYNDDFVFTSNEKIVDNFNLPSALPNTHTTQINVPVNAPIGQHLMRAKANWNANVPDDACEETTFGETEDYMANILDLLGVQDEVFNDDNFTFIETTPDVFDATLIAPSYENKVNITVHDINGKQIINHKIERGGDGTFSYNLDMSYMSAGVYLFKIGNNDGGLVRKFIVK</sequence>
<accession>A0ABP3XW34</accession>
<keyword evidence="6" id="KW-1185">Reference proteome</keyword>
<proteinExistence type="predicted"/>
<dbReference type="InterPro" id="IPR013783">
    <property type="entry name" value="Ig-like_fold"/>
</dbReference>
<dbReference type="Gene3D" id="2.60.40.10">
    <property type="entry name" value="Immunoglobulins"/>
    <property type="match status" value="2"/>
</dbReference>
<gene>
    <name evidence="5" type="ORF">GCM10009117_17410</name>
</gene>
<dbReference type="InterPro" id="IPR026444">
    <property type="entry name" value="Secre_tail"/>
</dbReference>
<dbReference type="Proteomes" id="UP001500507">
    <property type="component" value="Unassembled WGS sequence"/>
</dbReference>
<protein>
    <recommendedName>
        <fullName evidence="7">Secretion system C-terminal sorting domain-containing protein</fullName>
    </recommendedName>
</protein>
<comment type="caution">
    <text evidence="5">The sequence shown here is derived from an EMBL/GenBank/DDBJ whole genome shotgun (WGS) entry which is preliminary data.</text>
</comment>
<feature type="domain" description="GEVED" evidence="4">
    <location>
        <begin position="776"/>
        <end position="853"/>
    </location>
</feature>
<dbReference type="NCBIfam" id="TIGR04183">
    <property type="entry name" value="Por_Secre_tail"/>
    <property type="match status" value="1"/>
</dbReference>
<feature type="domain" description="CARDB" evidence="2">
    <location>
        <begin position="504"/>
        <end position="591"/>
    </location>
</feature>
<keyword evidence="1" id="KW-0732">Signal</keyword>